<feature type="compositionally biased region" description="Low complexity" evidence="1">
    <location>
        <begin position="324"/>
        <end position="334"/>
    </location>
</feature>
<evidence type="ECO:0000313" key="3">
    <source>
        <dbReference type="Proteomes" id="UP000235388"/>
    </source>
</evidence>
<name>A0A2N5VWT5_9BASI</name>
<feature type="region of interest" description="Disordered" evidence="1">
    <location>
        <begin position="324"/>
        <end position="347"/>
    </location>
</feature>
<proteinExistence type="predicted"/>
<reference evidence="2 3" key="1">
    <citation type="submission" date="2017-11" db="EMBL/GenBank/DDBJ databases">
        <title>De novo assembly and phasing of dikaryotic genomes from two isolates of Puccinia coronata f. sp. avenae, the causal agent of oat crown rust.</title>
        <authorList>
            <person name="Miller M.E."/>
            <person name="Zhang Y."/>
            <person name="Omidvar V."/>
            <person name="Sperschneider J."/>
            <person name="Schwessinger B."/>
            <person name="Raley C."/>
            <person name="Palmer J.M."/>
            <person name="Garnica D."/>
            <person name="Upadhyaya N."/>
            <person name="Rathjen J."/>
            <person name="Taylor J.M."/>
            <person name="Park R.F."/>
            <person name="Dodds P.N."/>
            <person name="Hirsch C.D."/>
            <person name="Kianian S.F."/>
            <person name="Figueroa M."/>
        </authorList>
    </citation>
    <scope>NUCLEOTIDE SEQUENCE [LARGE SCALE GENOMIC DNA]</scope>
    <source>
        <strain evidence="2">12NC29</strain>
    </source>
</reference>
<dbReference type="OrthoDB" id="2499225at2759"/>
<protein>
    <submittedName>
        <fullName evidence="2">Uncharacterized protein</fullName>
    </submittedName>
</protein>
<keyword evidence="3" id="KW-1185">Reference proteome</keyword>
<feature type="region of interest" description="Disordered" evidence="1">
    <location>
        <begin position="177"/>
        <end position="222"/>
    </location>
</feature>
<sequence>MRAANFTNLRFISQAPSLDQIPRSDLNNFRNKSALNMLPPPIDDHPFQGVPRNSVRLQCASETRPSLAIPKSNLPPPGILDMTFNRRSIDWFELQLFSPHSTCNVIPNPEPPSTDTPQPSVDLYRQLSNWNFPLQPSVPPRLVLWGPFNKAGQHPQFQQSAHSPQAYCPWPSSPLTPPSRRCKSPKRERDGHLPTACHPLATRAMPSKRPRTAEQDACKFPPTPRSAAYQIPAYPTPQTSPISLSSTFHNGHSAAEDPLSISPLSLSPRSFPQALPTDSKSLYLRDSSPAYPNFPYSQQQYSSTSTCHYAYYPNSPISPTTSLSLSPLSTNASPFPKSSNNGSHQLALQNPQYPNVWSAEWHQTFNQFRYQSQAH</sequence>
<gene>
    <name evidence="2" type="ORF">PCANC_05612</name>
</gene>
<dbReference type="Proteomes" id="UP000235388">
    <property type="component" value="Unassembled WGS sequence"/>
</dbReference>
<dbReference type="AlphaFoldDB" id="A0A2N5VWT5"/>
<evidence type="ECO:0000313" key="2">
    <source>
        <dbReference type="EMBL" id="PLW54458.1"/>
    </source>
</evidence>
<feature type="compositionally biased region" description="Polar residues" evidence="1">
    <location>
        <begin position="336"/>
        <end position="347"/>
    </location>
</feature>
<organism evidence="2 3">
    <name type="scientific">Puccinia coronata f. sp. avenae</name>
    <dbReference type="NCBI Taxonomy" id="200324"/>
    <lineage>
        <taxon>Eukaryota</taxon>
        <taxon>Fungi</taxon>
        <taxon>Dikarya</taxon>
        <taxon>Basidiomycota</taxon>
        <taxon>Pucciniomycotina</taxon>
        <taxon>Pucciniomycetes</taxon>
        <taxon>Pucciniales</taxon>
        <taxon>Pucciniaceae</taxon>
        <taxon>Puccinia</taxon>
    </lineage>
</organism>
<comment type="caution">
    <text evidence="2">The sequence shown here is derived from an EMBL/GenBank/DDBJ whole genome shotgun (WGS) entry which is preliminary data.</text>
</comment>
<accession>A0A2N5VWT5</accession>
<dbReference type="EMBL" id="PGCJ01000045">
    <property type="protein sequence ID" value="PLW54458.1"/>
    <property type="molecule type" value="Genomic_DNA"/>
</dbReference>
<evidence type="ECO:0000256" key="1">
    <source>
        <dbReference type="SAM" id="MobiDB-lite"/>
    </source>
</evidence>